<evidence type="ECO:0000256" key="4">
    <source>
        <dbReference type="ARBA" id="ARBA00022475"/>
    </source>
</evidence>
<feature type="transmembrane region" description="Helical" evidence="9">
    <location>
        <begin position="213"/>
        <end position="235"/>
    </location>
</feature>
<feature type="transmembrane region" description="Helical" evidence="9">
    <location>
        <begin position="116"/>
        <end position="140"/>
    </location>
</feature>
<evidence type="ECO:0000256" key="2">
    <source>
        <dbReference type="ARBA" id="ARBA00007069"/>
    </source>
</evidence>
<dbReference type="Pfam" id="PF00528">
    <property type="entry name" value="BPD_transp_1"/>
    <property type="match status" value="1"/>
</dbReference>
<feature type="transmembrane region" description="Helical" evidence="9">
    <location>
        <begin position="267"/>
        <end position="289"/>
    </location>
</feature>
<feature type="transmembrane region" description="Helical" evidence="9">
    <location>
        <begin position="152"/>
        <end position="172"/>
    </location>
</feature>
<dbReference type="OrthoDB" id="9785113at2"/>
<evidence type="ECO:0000256" key="10">
    <source>
        <dbReference type="RuleBase" id="RU363054"/>
    </source>
</evidence>
<dbReference type="GO" id="GO:0005886">
    <property type="term" value="C:plasma membrane"/>
    <property type="evidence" value="ECO:0007669"/>
    <property type="project" value="UniProtKB-SubCell"/>
</dbReference>
<dbReference type="InterPro" id="IPR051124">
    <property type="entry name" value="Phosphate_Transport_Permease"/>
</dbReference>
<dbReference type="PROSITE" id="PS50928">
    <property type="entry name" value="ABC_TM1"/>
    <property type="match status" value="1"/>
</dbReference>
<dbReference type="Proteomes" id="UP000267223">
    <property type="component" value="Unassembled WGS sequence"/>
</dbReference>
<organism evidence="12 13">
    <name type="scientific">Hanamia caeni</name>
    <dbReference type="NCBI Taxonomy" id="2294116"/>
    <lineage>
        <taxon>Bacteria</taxon>
        <taxon>Pseudomonadati</taxon>
        <taxon>Bacteroidota</taxon>
        <taxon>Chitinophagia</taxon>
        <taxon>Chitinophagales</taxon>
        <taxon>Chitinophagaceae</taxon>
        <taxon>Hanamia</taxon>
    </lineage>
</organism>
<keyword evidence="4 10" id="KW-1003">Cell membrane</keyword>
<dbReference type="NCBIfam" id="TIGR02138">
    <property type="entry name" value="phosphate_pstC"/>
    <property type="match status" value="1"/>
</dbReference>
<sequence>MIPAITFKNNGINFKEKAFKKTLTISAIVAVIILIAIFFTLLVNSFPSIKALGAGFFYDKAWDPVADEYGALPFLVGTLLTSFLALLISTPFSIAVSIFLGEYYKKGIVAETFKNVIDLLAGIPSVIYGFWGLFVLVPIVRIIEMKLNVPPYGVGIFTSSIILAIMILPFSVSLSRQVISMVPDHLKEAAYSLGATRFEVITKIIIPYTKSGLFAGLLLALGRALGETMAVTMLIGNTHSIPTGIFSPGNTMASVIANEFSEATGKLYTSALIEMGLFLFVVATVINIIGKQIIKRFTL</sequence>
<evidence type="ECO:0000256" key="7">
    <source>
        <dbReference type="ARBA" id="ARBA00022989"/>
    </source>
</evidence>
<dbReference type="AlphaFoldDB" id="A0A3M9NDE1"/>
<dbReference type="InterPro" id="IPR011864">
    <property type="entry name" value="Phosphate_PstC"/>
</dbReference>
<comment type="similarity">
    <text evidence="2 10">Belongs to the binding-protein-dependent transport system permease family. CysTW subfamily.</text>
</comment>
<comment type="function">
    <text evidence="10">Part of the binding-protein-dependent transport system for phosphate; probably responsible for the translocation of the substrate across the membrane.</text>
</comment>
<keyword evidence="7 9" id="KW-1133">Transmembrane helix</keyword>
<comment type="subcellular location">
    <subcellularLocation>
        <location evidence="1 9">Cell membrane</location>
        <topology evidence="1 9">Multi-pass membrane protein</topology>
    </subcellularLocation>
</comment>
<keyword evidence="3 9" id="KW-0813">Transport</keyword>
<accession>A0A3M9NDE1</accession>
<dbReference type="PANTHER" id="PTHR30425">
    <property type="entry name" value="PHOSPHATE TRANSPORT SYSTEM PERMEASE PROTEIN PST"/>
    <property type="match status" value="1"/>
</dbReference>
<evidence type="ECO:0000256" key="5">
    <source>
        <dbReference type="ARBA" id="ARBA00022592"/>
    </source>
</evidence>
<keyword evidence="8 9" id="KW-0472">Membrane</keyword>
<proteinExistence type="inferred from homology"/>
<dbReference type="GO" id="GO:0006817">
    <property type="term" value="P:phosphate ion transport"/>
    <property type="evidence" value="ECO:0007669"/>
    <property type="project" value="UniProtKB-KW"/>
</dbReference>
<evidence type="ECO:0000313" key="12">
    <source>
        <dbReference type="EMBL" id="RNI35804.1"/>
    </source>
</evidence>
<evidence type="ECO:0000313" key="13">
    <source>
        <dbReference type="Proteomes" id="UP000267223"/>
    </source>
</evidence>
<evidence type="ECO:0000256" key="6">
    <source>
        <dbReference type="ARBA" id="ARBA00022692"/>
    </source>
</evidence>
<dbReference type="PANTHER" id="PTHR30425:SF1">
    <property type="entry name" value="PHOSPHATE TRANSPORT SYSTEM PERMEASE PROTEIN PSTC"/>
    <property type="match status" value="1"/>
</dbReference>
<dbReference type="GO" id="GO:0005315">
    <property type="term" value="F:phosphate transmembrane transporter activity"/>
    <property type="evidence" value="ECO:0007669"/>
    <property type="project" value="InterPro"/>
</dbReference>
<dbReference type="RefSeq" id="WP_123121085.1">
    <property type="nucleotide sequence ID" value="NZ_RJJR01000009.1"/>
</dbReference>
<gene>
    <name evidence="12" type="primary">pstC</name>
    <name evidence="12" type="ORF">EFY79_12700</name>
</gene>
<reference evidence="12 13" key="1">
    <citation type="submission" date="2018-11" db="EMBL/GenBank/DDBJ databases">
        <title>Draft genome sequence of Ferruginibacter sp. BO-59.</title>
        <authorList>
            <person name="Im W.T."/>
        </authorList>
    </citation>
    <scope>NUCLEOTIDE SEQUENCE [LARGE SCALE GENOMIC DNA]</scope>
    <source>
        <strain evidence="12 13">BO-59</strain>
    </source>
</reference>
<evidence type="ECO:0000256" key="9">
    <source>
        <dbReference type="RuleBase" id="RU363032"/>
    </source>
</evidence>
<dbReference type="SUPFAM" id="SSF161098">
    <property type="entry name" value="MetI-like"/>
    <property type="match status" value="1"/>
</dbReference>
<dbReference type="Gene3D" id="1.10.3720.10">
    <property type="entry name" value="MetI-like"/>
    <property type="match status" value="1"/>
</dbReference>
<evidence type="ECO:0000256" key="1">
    <source>
        <dbReference type="ARBA" id="ARBA00004651"/>
    </source>
</evidence>
<keyword evidence="6 9" id="KW-0812">Transmembrane</keyword>
<evidence type="ECO:0000256" key="3">
    <source>
        <dbReference type="ARBA" id="ARBA00022448"/>
    </source>
</evidence>
<dbReference type="CDD" id="cd06261">
    <property type="entry name" value="TM_PBP2"/>
    <property type="match status" value="1"/>
</dbReference>
<feature type="transmembrane region" description="Helical" evidence="9">
    <location>
        <begin position="23"/>
        <end position="43"/>
    </location>
</feature>
<dbReference type="EMBL" id="RJJR01000009">
    <property type="protein sequence ID" value="RNI35804.1"/>
    <property type="molecule type" value="Genomic_DNA"/>
</dbReference>
<protein>
    <recommendedName>
        <fullName evidence="10">Phosphate transport system permease protein</fullName>
    </recommendedName>
</protein>
<dbReference type="InterPro" id="IPR035906">
    <property type="entry name" value="MetI-like_sf"/>
</dbReference>
<keyword evidence="13" id="KW-1185">Reference proteome</keyword>
<comment type="caution">
    <text evidence="12">The sequence shown here is derived from an EMBL/GenBank/DDBJ whole genome shotgun (WGS) entry which is preliminary data.</text>
</comment>
<feature type="domain" description="ABC transmembrane type-1" evidence="11">
    <location>
        <begin position="75"/>
        <end position="290"/>
    </location>
</feature>
<dbReference type="InterPro" id="IPR000515">
    <property type="entry name" value="MetI-like"/>
</dbReference>
<evidence type="ECO:0000256" key="8">
    <source>
        <dbReference type="ARBA" id="ARBA00023136"/>
    </source>
</evidence>
<feature type="transmembrane region" description="Helical" evidence="9">
    <location>
        <begin position="83"/>
        <end position="104"/>
    </location>
</feature>
<name>A0A3M9NDE1_9BACT</name>
<evidence type="ECO:0000259" key="11">
    <source>
        <dbReference type="PROSITE" id="PS50928"/>
    </source>
</evidence>
<keyword evidence="5 10" id="KW-0592">Phosphate transport</keyword>